<dbReference type="NCBIfam" id="NF001138">
    <property type="entry name" value="PRK00143.1"/>
    <property type="match status" value="1"/>
</dbReference>
<keyword evidence="13" id="KW-1185">Reference proteome</keyword>
<dbReference type="NCBIfam" id="TIGR00420">
    <property type="entry name" value="trmU"/>
    <property type="match status" value="1"/>
</dbReference>
<evidence type="ECO:0000256" key="9">
    <source>
        <dbReference type="HAMAP-Rule" id="MF_00144"/>
    </source>
</evidence>
<keyword evidence="7 9" id="KW-1015">Disulfide bond</keyword>
<evidence type="ECO:0000256" key="6">
    <source>
        <dbReference type="ARBA" id="ARBA00022884"/>
    </source>
</evidence>
<accession>A0ABN1DCS0</accession>
<comment type="catalytic activity">
    <reaction evidence="8 9">
        <text>S-sulfanyl-L-cysteinyl-[protein] + uridine(34) in tRNA + AH2 + ATP = 2-thiouridine(34) in tRNA + L-cysteinyl-[protein] + A + AMP + diphosphate + H(+)</text>
        <dbReference type="Rhea" id="RHEA:47032"/>
        <dbReference type="Rhea" id="RHEA-COMP:10131"/>
        <dbReference type="Rhea" id="RHEA-COMP:11726"/>
        <dbReference type="Rhea" id="RHEA-COMP:11727"/>
        <dbReference type="Rhea" id="RHEA-COMP:11728"/>
        <dbReference type="ChEBI" id="CHEBI:13193"/>
        <dbReference type="ChEBI" id="CHEBI:15378"/>
        <dbReference type="ChEBI" id="CHEBI:17499"/>
        <dbReference type="ChEBI" id="CHEBI:29950"/>
        <dbReference type="ChEBI" id="CHEBI:30616"/>
        <dbReference type="ChEBI" id="CHEBI:33019"/>
        <dbReference type="ChEBI" id="CHEBI:61963"/>
        <dbReference type="ChEBI" id="CHEBI:65315"/>
        <dbReference type="ChEBI" id="CHEBI:87170"/>
        <dbReference type="ChEBI" id="CHEBI:456215"/>
        <dbReference type="EC" id="2.8.1.13"/>
    </reaction>
</comment>
<keyword evidence="5 9" id="KW-0067">ATP-binding</keyword>
<feature type="domain" description="tRNA-specific 2-thiouridylase MnmA-like C-terminal" evidence="10">
    <location>
        <begin position="289"/>
        <end position="365"/>
    </location>
</feature>
<dbReference type="CDD" id="cd01998">
    <property type="entry name" value="MnmA_TRMU-like"/>
    <property type="match status" value="1"/>
</dbReference>
<dbReference type="InterPro" id="IPR023382">
    <property type="entry name" value="MnmA-like_central_sf"/>
</dbReference>
<dbReference type="EC" id="2.8.1.13" evidence="9"/>
<comment type="function">
    <text evidence="9">Catalyzes the 2-thiolation of uridine at the wobble position (U34) of tRNA, leading to the formation of s(2)U34.</text>
</comment>
<comment type="subcellular location">
    <subcellularLocation>
        <location evidence="9">Cytoplasm</location>
    </subcellularLocation>
</comment>
<keyword evidence="9" id="KW-0963">Cytoplasm</keyword>
<keyword evidence="1 9" id="KW-0820">tRNA-binding</keyword>
<dbReference type="InterPro" id="IPR014729">
    <property type="entry name" value="Rossmann-like_a/b/a_fold"/>
</dbReference>
<dbReference type="HAMAP" id="MF_00144">
    <property type="entry name" value="tRNA_thiouridyl_MnmA"/>
    <property type="match status" value="1"/>
</dbReference>
<proteinExistence type="inferred from homology"/>
<feature type="domain" description="tRNA-specific 2-thiouridylase MnmA-like central" evidence="11">
    <location>
        <begin position="212"/>
        <end position="280"/>
    </location>
</feature>
<dbReference type="InterPro" id="IPR004506">
    <property type="entry name" value="MnmA-like"/>
</dbReference>
<dbReference type="Proteomes" id="UP001501169">
    <property type="component" value="Unassembled WGS sequence"/>
</dbReference>
<name>A0ABN1DCS0_9GAMM</name>
<evidence type="ECO:0000256" key="5">
    <source>
        <dbReference type="ARBA" id="ARBA00022840"/>
    </source>
</evidence>
<evidence type="ECO:0000256" key="3">
    <source>
        <dbReference type="ARBA" id="ARBA00022694"/>
    </source>
</evidence>
<feature type="binding site" evidence="9">
    <location>
        <position position="42"/>
    </location>
    <ligand>
        <name>ATP</name>
        <dbReference type="ChEBI" id="CHEBI:30616"/>
    </ligand>
</feature>
<dbReference type="PANTHER" id="PTHR11933">
    <property type="entry name" value="TRNA 5-METHYLAMINOMETHYL-2-THIOURIDYLATE -METHYLTRANSFERASE"/>
    <property type="match status" value="1"/>
</dbReference>
<feature type="region of interest" description="Interaction with tRNA" evidence="9">
    <location>
        <begin position="316"/>
        <end position="317"/>
    </location>
</feature>
<feature type="region of interest" description="Interaction with tRNA" evidence="9">
    <location>
        <begin position="154"/>
        <end position="156"/>
    </location>
</feature>
<dbReference type="Gene3D" id="3.40.50.620">
    <property type="entry name" value="HUPs"/>
    <property type="match status" value="1"/>
</dbReference>
<dbReference type="Pfam" id="PF03054">
    <property type="entry name" value="tRNA_Me_trans"/>
    <property type="match status" value="1"/>
</dbReference>
<evidence type="ECO:0000256" key="7">
    <source>
        <dbReference type="ARBA" id="ARBA00023157"/>
    </source>
</evidence>
<evidence type="ECO:0000259" key="10">
    <source>
        <dbReference type="Pfam" id="PF20258"/>
    </source>
</evidence>
<keyword evidence="3 9" id="KW-0819">tRNA processing</keyword>
<feature type="site" description="Interaction with tRNA" evidence="9">
    <location>
        <position position="349"/>
    </location>
</feature>
<comment type="caution">
    <text evidence="12">The sequence shown here is derived from an EMBL/GenBank/DDBJ whole genome shotgun (WGS) entry which is preliminary data.</text>
</comment>
<dbReference type="Pfam" id="PF20258">
    <property type="entry name" value="tRNA_Me_trans_C"/>
    <property type="match status" value="1"/>
</dbReference>
<dbReference type="InterPro" id="IPR046884">
    <property type="entry name" value="MnmA-like_central"/>
</dbReference>
<dbReference type="EMBL" id="BAAAEO010000001">
    <property type="protein sequence ID" value="GAA0540226.1"/>
    <property type="molecule type" value="Genomic_DNA"/>
</dbReference>
<feature type="site" description="Interaction with tRNA" evidence="9">
    <location>
        <position position="133"/>
    </location>
</feature>
<gene>
    <name evidence="9 12" type="primary">mnmA</name>
    <name evidence="12" type="ORF">GCM10009098_04720</name>
</gene>
<dbReference type="SUPFAM" id="SSF52402">
    <property type="entry name" value="Adenine nucleotide alpha hydrolases-like"/>
    <property type="match status" value="1"/>
</dbReference>
<evidence type="ECO:0000256" key="4">
    <source>
        <dbReference type="ARBA" id="ARBA00022741"/>
    </source>
</evidence>
<feature type="disulfide bond" description="Alternate" evidence="9">
    <location>
        <begin position="107"/>
        <end position="204"/>
    </location>
</feature>
<evidence type="ECO:0000256" key="8">
    <source>
        <dbReference type="ARBA" id="ARBA00051542"/>
    </source>
</evidence>
<dbReference type="Gene3D" id="2.40.30.10">
    <property type="entry name" value="Translation factors"/>
    <property type="match status" value="1"/>
</dbReference>
<evidence type="ECO:0000256" key="1">
    <source>
        <dbReference type="ARBA" id="ARBA00022555"/>
    </source>
</evidence>
<feature type="binding site" evidence="9">
    <location>
        <begin position="16"/>
        <end position="23"/>
    </location>
    <ligand>
        <name>ATP</name>
        <dbReference type="ChEBI" id="CHEBI:30616"/>
    </ligand>
</feature>
<reference evidence="12 13" key="1">
    <citation type="journal article" date="2019" name="Int. J. Syst. Evol. Microbiol.">
        <title>The Global Catalogue of Microorganisms (GCM) 10K type strain sequencing project: providing services to taxonomists for standard genome sequencing and annotation.</title>
        <authorList>
            <consortium name="The Broad Institute Genomics Platform"/>
            <consortium name="The Broad Institute Genome Sequencing Center for Infectious Disease"/>
            <person name="Wu L."/>
            <person name="Ma J."/>
        </authorList>
    </citation>
    <scope>NUCLEOTIDE SEQUENCE [LARGE SCALE GENOMIC DNA]</scope>
    <source>
        <strain evidence="12 13">JCM 14331</strain>
    </source>
</reference>
<feature type="active site" description="Cysteine persulfide intermediate" evidence="9">
    <location>
        <position position="204"/>
    </location>
</feature>
<keyword evidence="6 9" id="KW-0694">RNA-binding</keyword>
<comment type="similarity">
    <text evidence="9">Belongs to the MnmA/TRMU family.</text>
</comment>
<keyword evidence="2 9" id="KW-0808">Transferase</keyword>
<keyword evidence="4 9" id="KW-0547">Nucleotide-binding</keyword>
<feature type="region of interest" description="Interaction with target base in tRNA" evidence="9">
    <location>
        <begin position="102"/>
        <end position="104"/>
    </location>
</feature>
<dbReference type="InterPro" id="IPR046885">
    <property type="entry name" value="MnmA-like_C"/>
</dbReference>
<protein>
    <recommendedName>
        <fullName evidence="9">tRNA-specific 2-thiouridylase MnmA</fullName>
        <ecNumber evidence="9">2.8.1.13</ecNumber>
    </recommendedName>
</protein>
<dbReference type="Pfam" id="PF20259">
    <property type="entry name" value="tRNA_Me_trans_M"/>
    <property type="match status" value="1"/>
</dbReference>
<organism evidence="12 13">
    <name type="scientific">Rheinheimera aquimaris</name>
    <dbReference type="NCBI Taxonomy" id="412437"/>
    <lineage>
        <taxon>Bacteria</taxon>
        <taxon>Pseudomonadati</taxon>
        <taxon>Pseudomonadota</taxon>
        <taxon>Gammaproteobacteria</taxon>
        <taxon>Chromatiales</taxon>
        <taxon>Chromatiaceae</taxon>
        <taxon>Rheinheimera</taxon>
    </lineage>
</organism>
<feature type="binding site" evidence="9">
    <location>
        <position position="132"/>
    </location>
    <ligand>
        <name>ATP</name>
        <dbReference type="ChEBI" id="CHEBI:30616"/>
    </ligand>
</feature>
<evidence type="ECO:0000259" key="11">
    <source>
        <dbReference type="Pfam" id="PF20259"/>
    </source>
</evidence>
<sequence>MPDNLSANSSKKVIVGMSGGVDSSVSAYLLLQQGYQVEGLFMKNWEEDDNDEYCAAAEDMRDAQAVCDKLGIVLHKVNFAAEYWDNVFEYFLAEYKAGRTPNPDIMCNKEIKFKAFLEFAAEALGADYIATGHYVRRRYQDGHWQLLRGLDNNKDQSYFLYTIGEEHVAQTLFPVGELEKPAVRAIAEQQGLITHDKKDSTGICFIGERKFKDFLQQYLPAQPGDIVTVDGDIIGRHEGLMYHTLGQRKGLGIGGLRDGGDEPWYVVGKNLTDNQLIVAQGHDHPSLLSRGLIANQLHWTDRVGPQTTLRCSVKTRYRQTDIPCTLHINADSSVEVIFDTPQKAVTPGQSAVFYLDEVCLGGGIIDVALN</sequence>
<dbReference type="Gene3D" id="2.30.30.280">
    <property type="entry name" value="Adenine nucleotide alpha hydrolases-like domains"/>
    <property type="match status" value="1"/>
</dbReference>
<evidence type="ECO:0000313" key="12">
    <source>
        <dbReference type="EMBL" id="GAA0540226.1"/>
    </source>
</evidence>
<evidence type="ECO:0000256" key="2">
    <source>
        <dbReference type="ARBA" id="ARBA00022679"/>
    </source>
</evidence>
<dbReference type="PANTHER" id="PTHR11933:SF5">
    <property type="entry name" value="MITOCHONDRIAL TRNA-SPECIFIC 2-THIOURIDYLASE 1"/>
    <property type="match status" value="1"/>
</dbReference>
<dbReference type="RefSeq" id="WP_226765635.1">
    <property type="nucleotide sequence ID" value="NZ_BAAAEO010000001.1"/>
</dbReference>
<evidence type="ECO:0000313" key="13">
    <source>
        <dbReference type="Proteomes" id="UP001501169"/>
    </source>
</evidence>
<feature type="active site" description="Nucleophile" evidence="9">
    <location>
        <position position="107"/>
    </location>
</feature>